<keyword evidence="8" id="KW-0456">Lyase</keyword>
<dbReference type="Pfam" id="PF02675">
    <property type="entry name" value="AdoMet_dc"/>
    <property type="match status" value="1"/>
</dbReference>
<dbReference type="GO" id="GO:0004014">
    <property type="term" value="F:adenosylmethionine decarboxylase activity"/>
    <property type="evidence" value="ECO:0007669"/>
    <property type="project" value="InterPro"/>
</dbReference>
<dbReference type="SUPFAM" id="SSF56276">
    <property type="entry name" value="S-adenosylmethionine decarboxylase"/>
    <property type="match status" value="1"/>
</dbReference>
<keyword evidence="12" id="KW-1185">Reference proteome</keyword>
<dbReference type="GO" id="GO:0008295">
    <property type="term" value="P:spermidine biosynthetic process"/>
    <property type="evidence" value="ECO:0007669"/>
    <property type="project" value="UniProtKB-KW"/>
</dbReference>
<evidence type="ECO:0000256" key="3">
    <source>
        <dbReference type="ARBA" id="ARBA00022793"/>
    </source>
</evidence>
<proteinExistence type="predicted"/>
<keyword evidence="7" id="KW-0865">Zymogen</keyword>
<evidence type="ECO:0000313" key="12">
    <source>
        <dbReference type="Proteomes" id="UP000194432"/>
    </source>
</evidence>
<dbReference type="PANTHER" id="PTHR33866:SF2">
    <property type="entry name" value="S-ADENOSYLMETHIONINE DECARBOXYLASE PROENZYME"/>
    <property type="match status" value="1"/>
</dbReference>
<evidence type="ECO:0000256" key="1">
    <source>
        <dbReference type="ARBA" id="ARBA00001928"/>
    </source>
</evidence>
<keyword evidence="4" id="KW-0068">Autocatalytic cleavage</keyword>
<dbReference type="Gene3D" id="3.30.160.750">
    <property type="match status" value="1"/>
</dbReference>
<keyword evidence="2" id="KW-0949">S-adenosyl-L-methionine</keyword>
<reference evidence="11 12" key="1">
    <citation type="submission" date="2017-05" db="EMBL/GenBank/DDBJ databases">
        <title>Polyphasic characterization of four soil-derived phenanthrene-degrading Acidovorax strains and proposal of Acidovorax phenanthrenivorans sp. nov.</title>
        <authorList>
            <person name="Singleton D.R."/>
            <person name="Lee J."/>
            <person name="Dickey A.N."/>
            <person name="Stroud A."/>
            <person name="Scholl E.H."/>
            <person name="Wright F.A."/>
            <person name="Aitken M.D."/>
        </authorList>
    </citation>
    <scope>NUCLEOTIDE SEQUENCE [LARGE SCALE GENOMIC DNA]</scope>
    <source>
        <strain evidence="11">NA3</strain>
    </source>
</reference>
<dbReference type="InterPro" id="IPR016067">
    <property type="entry name" value="S-AdoMet_deCO2ase_core"/>
</dbReference>
<keyword evidence="9" id="KW-0704">Schiff base</keyword>
<gene>
    <name evidence="11" type="ORF">CBP34_18405</name>
</gene>
<dbReference type="PANTHER" id="PTHR33866">
    <property type="entry name" value="S-ADENOSYLMETHIONINE DECARBOXYLASE PROENZYME"/>
    <property type="match status" value="1"/>
</dbReference>
<dbReference type="EMBL" id="CP021361">
    <property type="protein sequence ID" value="ART53785.1"/>
    <property type="molecule type" value="Genomic_DNA"/>
</dbReference>
<keyword evidence="3" id="KW-0210">Decarboxylase</keyword>
<evidence type="ECO:0000256" key="6">
    <source>
        <dbReference type="ARBA" id="ARBA00023115"/>
    </source>
</evidence>
<accession>A0A240U7F4</accession>
<evidence type="ECO:0000256" key="9">
    <source>
        <dbReference type="ARBA" id="ARBA00023270"/>
    </source>
</evidence>
<protein>
    <submittedName>
        <fullName evidence="11">Adenosylmethionine decarboxylase</fullName>
    </submittedName>
</protein>
<evidence type="ECO:0000313" key="11">
    <source>
        <dbReference type="EMBL" id="ART53785.1"/>
    </source>
</evidence>
<dbReference type="NCBIfam" id="TIGR03330">
    <property type="entry name" value="SAM_DCase_Bsu"/>
    <property type="match status" value="1"/>
</dbReference>
<dbReference type="KEGG" id="acin:CBP34_18405"/>
<evidence type="ECO:0000256" key="10">
    <source>
        <dbReference type="ARBA" id="ARBA00023317"/>
    </source>
</evidence>
<evidence type="ECO:0000256" key="2">
    <source>
        <dbReference type="ARBA" id="ARBA00022691"/>
    </source>
</evidence>
<dbReference type="InterPro" id="IPR042286">
    <property type="entry name" value="AdoMetDC_C"/>
</dbReference>
<sequence length="132" mass="13935">MQGLHLTADLRGCRCAPQRLLDAAALALACTHAVRAAGLQAVDQLFHRFPATAQGPGGVTATVLLAESHLCVHTWPEQTAVTLDVYVCNFGADHSVKAQTLMDALLALFEPTEVQRHALQRGAVGQASGAVR</sequence>
<keyword evidence="6" id="KW-0620">Polyamine biosynthesis</keyword>
<dbReference type="InterPro" id="IPR003826">
    <property type="entry name" value="AdoMetDC_fam_prok"/>
</dbReference>
<keyword evidence="10" id="KW-0670">Pyruvate</keyword>
<evidence type="ECO:0000256" key="8">
    <source>
        <dbReference type="ARBA" id="ARBA00023239"/>
    </source>
</evidence>
<name>A0A240U7F4_9BURK</name>
<dbReference type="GO" id="GO:0005829">
    <property type="term" value="C:cytosol"/>
    <property type="evidence" value="ECO:0007669"/>
    <property type="project" value="TreeGrafter"/>
</dbReference>
<keyword evidence="5" id="KW-0745">Spermidine biosynthesis</keyword>
<dbReference type="Gene3D" id="3.30.360.110">
    <property type="entry name" value="S-adenosylmethionine decarboxylase domain"/>
    <property type="match status" value="1"/>
</dbReference>
<dbReference type="InterPro" id="IPR017716">
    <property type="entry name" value="S-AdoMet_deCOase_pro-enz"/>
</dbReference>
<dbReference type="RefSeq" id="WP_094099264.1">
    <property type="nucleotide sequence ID" value="NZ_CP021361.1"/>
</dbReference>
<dbReference type="InterPro" id="IPR042284">
    <property type="entry name" value="AdoMetDC_N"/>
</dbReference>
<dbReference type="AlphaFoldDB" id="A0A240U7F4"/>
<comment type="cofactor">
    <cofactor evidence="1">
        <name>pyruvate</name>
        <dbReference type="ChEBI" id="CHEBI:15361"/>
    </cofactor>
</comment>
<evidence type="ECO:0000256" key="7">
    <source>
        <dbReference type="ARBA" id="ARBA00023145"/>
    </source>
</evidence>
<evidence type="ECO:0000256" key="5">
    <source>
        <dbReference type="ARBA" id="ARBA00023066"/>
    </source>
</evidence>
<evidence type="ECO:0000256" key="4">
    <source>
        <dbReference type="ARBA" id="ARBA00022813"/>
    </source>
</evidence>
<dbReference type="Proteomes" id="UP000194432">
    <property type="component" value="Chromosome 1"/>
</dbReference>
<organism evidence="11 12">
    <name type="scientific">Acidovorax carolinensis</name>
    <dbReference type="NCBI Taxonomy" id="553814"/>
    <lineage>
        <taxon>Bacteria</taxon>
        <taxon>Pseudomonadati</taxon>
        <taxon>Pseudomonadota</taxon>
        <taxon>Betaproteobacteria</taxon>
        <taxon>Burkholderiales</taxon>
        <taxon>Comamonadaceae</taxon>
        <taxon>Acidovorax</taxon>
    </lineage>
</organism>